<accession>A0A1G7VQX3</accession>
<dbReference type="OrthoDB" id="9813771at2"/>
<evidence type="ECO:0000313" key="3">
    <source>
        <dbReference type="EMBL" id="SDG62097.1"/>
    </source>
</evidence>
<dbReference type="PANTHER" id="PTHR16301">
    <property type="entry name" value="IMPACT-RELATED"/>
    <property type="match status" value="1"/>
</dbReference>
<dbReference type="AlphaFoldDB" id="A0A1G7VQX3"/>
<dbReference type="Gene3D" id="3.30.230.30">
    <property type="entry name" value="Impact, N-terminal domain"/>
    <property type="match status" value="1"/>
</dbReference>
<keyword evidence="4" id="KW-1185">Reference proteome</keyword>
<dbReference type="GO" id="GO:0006446">
    <property type="term" value="P:regulation of translational initiation"/>
    <property type="evidence" value="ECO:0007669"/>
    <property type="project" value="TreeGrafter"/>
</dbReference>
<dbReference type="STRING" id="470826.SAMN04488027_10472"/>
<name>A0A1G7VQX3_9FLAO</name>
<evidence type="ECO:0000259" key="2">
    <source>
        <dbReference type="Pfam" id="PF01205"/>
    </source>
</evidence>
<dbReference type="InterPro" id="IPR023582">
    <property type="entry name" value="Impact"/>
</dbReference>
<comment type="similarity">
    <text evidence="1">Belongs to the IMPACT family.</text>
</comment>
<dbReference type="PANTHER" id="PTHR16301:SF20">
    <property type="entry name" value="IMPACT FAMILY MEMBER YIGZ"/>
    <property type="match status" value="1"/>
</dbReference>
<dbReference type="InterPro" id="IPR020569">
    <property type="entry name" value="UPF0029_Impact_CS"/>
</dbReference>
<evidence type="ECO:0000313" key="4">
    <source>
        <dbReference type="Proteomes" id="UP000199296"/>
    </source>
</evidence>
<sequence length="207" mass="23614">MDKDAYKTIEQSGPEVLLKEKASKFFGYSFPVHTEEEVESALIELRSKHNKAGHFCYAWQIGENYEHFRVNDDGEPSNSAGMPILGQLQNFEVTNSLVVVVRYFGGTKLGVGGLISAYKTAAKMALESSKLISKTIDLNFDVVCQYDLMNLVMRLVKEYDLVIVEQDLKLDCRFKIAVRKKEFDKIYEKFDAVFGFEVSSKYKSEEE</sequence>
<dbReference type="RefSeq" id="WP_093366320.1">
    <property type="nucleotide sequence ID" value="NZ_FNCW01000004.1"/>
</dbReference>
<dbReference type="InterPro" id="IPR001498">
    <property type="entry name" value="Impact_N"/>
</dbReference>
<evidence type="ECO:0000256" key="1">
    <source>
        <dbReference type="ARBA" id="ARBA00007665"/>
    </source>
</evidence>
<dbReference type="SUPFAM" id="SSF54211">
    <property type="entry name" value="Ribosomal protein S5 domain 2-like"/>
    <property type="match status" value="1"/>
</dbReference>
<reference evidence="3 4" key="1">
    <citation type="submission" date="2016-10" db="EMBL/GenBank/DDBJ databases">
        <authorList>
            <person name="de Groot N.N."/>
        </authorList>
    </citation>
    <scope>NUCLEOTIDE SEQUENCE [LARGE SCALE GENOMIC DNA]</scope>
    <source>
        <strain evidence="3 4">DSM 19803</strain>
    </source>
</reference>
<proteinExistence type="inferred from homology"/>
<dbReference type="GO" id="GO:0005737">
    <property type="term" value="C:cytoplasm"/>
    <property type="evidence" value="ECO:0007669"/>
    <property type="project" value="TreeGrafter"/>
</dbReference>
<dbReference type="Pfam" id="PF01205">
    <property type="entry name" value="Impact_N"/>
    <property type="match status" value="1"/>
</dbReference>
<organism evidence="3 4">
    <name type="scientific">Psychroflexus sediminis</name>
    <dbReference type="NCBI Taxonomy" id="470826"/>
    <lineage>
        <taxon>Bacteria</taxon>
        <taxon>Pseudomonadati</taxon>
        <taxon>Bacteroidota</taxon>
        <taxon>Flavobacteriia</taxon>
        <taxon>Flavobacteriales</taxon>
        <taxon>Flavobacteriaceae</taxon>
        <taxon>Psychroflexus</taxon>
    </lineage>
</organism>
<dbReference type="PROSITE" id="PS00910">
    <property type="entry name" value="UPF0029"/>
    <property type="match status" value="1"/>
</dbReference>
<dbReference type="InterPro" id="IPR020568">
    <property type="entry name" value="Ribosomal_Su5_D2-typ_SF"/>
</dbReference>
<protein>
    <submittedName>
        <fullName evidence="3">Uncharacterized protein, YigZ family</fullName>
    </submittedName>
</protein>
<dbReference type="InterPro" id="IPR036956">
    <property type="entry name" value="Impact_N_sf"/>
</dbReference>
<feature type="domain" description="Impact N-terminal" evidence="2">
    <location>
        <begin position="21"/>
        <end position="126"/>
    </location>
</feature>
<dbReference type="Proteomes" id="UP000199296">
    <property type="component" value="Unassembled WGS sequence"/>
</dbReference>
<dbReference type="EMBL" id="FNCW01000004">
    <property type="protein sequence ID" value="SDG62097.1"/>
    <property type="molecule type" value="Genomic_DNA"/>
</dbReference>
<gene>
    <name evidence="3" type="ORF">SAMN04488027_10472</name>
</gene>